<dbReference type="Pfam" id="PF14430">
    <property type="entry name" value="Imm1"/>
    <property type="match status" value="1"/>
</dbReference>
<dbReference type="RefSeq" id="WP_380641593.1">
    <property type="nucleotide sequence ID" value="NZ_JBHSQO010000052.1"/>
</dbReference>
<reference evidence="3" key="1">
    <citation type="journal article" date="2019" name="Int. J. Syst. Evol. Microbiol.">
        <title>The Global Catalogue of Microorganisms (GCM) 10K type strain sequencing project: providing services to taxonomists for standard genome sequencing and annotation.</title>
        <authorList>
            <consortium name="The Broad Institute Genomics Platform"/>
            <consortium name="The Broad Institute Genome Sequencing Center for Infectious Disease"/>
            <person name="Wu L."/>
            <person name="Ma J."/>
        </authorList>
    </citation>
    <scope>NUCLEOTIDE SEQUENCE [LARGE SCALE GENOMIC DNA]</scope>
    <source>
        <strain evidence="3">CGMCC 4.7246</strain>
    </source>
</reference>
<accession>A0ABW1PFL9</accession>
<dbReference type="Proteomes" id="UP001596220">
    <property type="component" value="Unassembled WGS sequence"/>
</dbReference>
<dbReference type="EMBL" id="JBHSQO010000052">
    <property type="protein sequence ID" value="MFC6093929.1"/>
    <property type="molecule type" value="Genomic_DNA"/>
</dbReference>
<name>A0ABW1PFL9_9PSEU</name>
<evidence type="ECO:0000313" key="2">
    <source>
        <dbReference type="EMBL" id="MFC6093929.1"/>
    </source>
</evidence>
<evidence type="ECO:0000256" key="1">
    <source>
        <dbReference type="SAM" id="MobiDB-lite"/>
    </source>
</evidence>
<feature type="region of interest" description="Disordered" evidence="1">
    <location>
        <begin position="126"/>
        <end position="148"/>
    </location>
</feature>
<gene>
    <name evidence="2" type="ORF">ACFP3R_32080</name>
</gene>
<organism evidence="2 3">
    <name type="scientific">Saccharothrix lopnurensis</name>
    <dbReference type="NCBI Taxonomy" id="1670621"/>
    <lineage>
        <taxon>Bacteria</taxon>
        <taxon>Bacillati</taxon>
        <taxon>Actinomycetota</taxon>
        <taxon>Actinomycetes</taxon>
        <taxon>Pseudonocardiales</taxon>
        <taxon>Pseudonocardiaceae</taxon>
        <taxon>Saccharothrix</taxon>
    </lineage>
</organism>
<comment type="caution">
    <text evidence="2">The sequence shown here is derived from an EMBL/GenBank/DDBJ whole genome shotgun (WGS) entry which is preliminary data.</text>
</comment>
<evidence type="ECO:0000313" key="3">
    <source>
        <dbReference type="Proteomes" id="UP001596220"/>
    </source>
</evidence>
<sequence>MVALTASFDADSEQATTVETAAELDAVLDTVAGWEGRIIVQLRIARPVDTTARRLGLYVGVHGTAGTGTLLHTSPAGVVFSKATPGPDWIPAERILYYYLNNDTEYPQDSEIPLDTVRSATHEYMNNGGHRPDGPTWQSPPEWYPTAH</sequence>
<dbReference type="InterPro" id="IPR025680">
    <property type="entry name" value="DddI"/>
</dbReference>
<proteinExistence type="predicted"/>
<protein>
    <submittedName>
        <fullName evidence="2">Imm1 family immunity protein</fullName>
    </submittedName>
</protein>
<keyword evidence="3" id="KW-1185">Reference proteome</keyword>